<dbReference type="RefSeq" id="WP_377098336.1">
    <property type="nucleotide sequence ID" value="NZ_JBHTHU010000005.1"/>
</dbReference>
<accession>A0ABW2YYU0</accession>
<feature type="signal peptide" evidence="1">
    <location>
        <begin position="1"/>
        <end position="19"/>
    </location>
</feature>
<dbReference type="Pfam" id="PF12831">
    <property type="entry name" value="FAD_oxidored"/>
    <property type="match status" value="1"/>
</dbReference>
<sequence>MVKKLLVFILLFGCGLTYAETIKTDVAVIGNNTSAIAAAIQSGRSKVKTLLLLNGPWLEELSLQKMITLNEPHYAPSGIWEEVDKELRDYYKKTPGYDTLSKTLKFEPFAAGAALKRMADSVKMLTSKINVAYTSIEKDGTGWKLEVVIKGEKVTIKAKVLIDGTEDGEMITKAGATLPPDIKTWLEKGASTLYRTSIASGTYDDKGSASVYPKGPVYYIPLSAVAVKDADNLLTLNKAMFPTGANNLTGKIALGQAVGAVGAFCAFFKTTTKKLDVRVIQIELLDFKSSLLYFTDVERADPYYRSIQQIAATGLLKGSKESGGAEAAGSEFSFMPDSAVTTAEIKPVLTEVYSRVFLWLNREQPGEKFTVGNLLSLISEITLTDPNDFKITMQKAWKAQYKFQSDFDLNKAVTRREFAILANQYLNPFARTVDINGAIVN</sequence>
<name>A0ABW2YYU0_9SPHI</name>
<dbReference type="InterPro" id="IPR036188">
    <property type="entry name" value="FAD/NAD-bd_sf"/>
</dbReference>
<evidence type="ECO:0000313" key="2">
    <source>
        <dbReference type="EMBL" id="MFD0749720.1"/>
    </source>
</evidence>
<comment type="caution">
    <text evidence="2">The sequence shown here is derived from an EMBL/GenBank/DDBJ whole genome shotgun (WGS) entry which is preliminary data.</text>
</comment>
<proteinExistence type="predicted"/>
<reference evidence="3" key="1">
    <citation type="journal article" date="2019" name="Int. J. Syst. Evol. Microbiol.">
        <title>The Global Catalogue of Microorganisms (GCM) 10K type strain sequencing project: providing services to taxonomists for standard genome sequencing and annotation.</title>
        <authorList>
            <consortium name="The Broad Institute Genomics Platform"/>
            <consortium name="The Broad Institute Genome Sequencing Center for Infectious Disease"/>
            <person name="Wu L."/>
            <person name="Ma J."/>
        </authorList>
    </citation>
    <scope>NUCLEOTIDE SEQUENCE [LARGE SCALE GENOMIC DNA]</scope>
    <source>
        <strain evidence="3">CCUG 63418</strain>
    </source>
</reference>
<organism evidence="2 3">
    <name type="scientific">Mucilaginibacter calamicampi</name>
    <dbReference type="NCBI Taxonomy" id="1302352"/>
    <lineage>
        <taxon>Bacteria</taxon>
        <taxon>Pseudomonadati</taxon>
        <taxon>Bacteroidota</taxon>
        <taxon>Sphingobacteriia</taxon>
        <taxon>Sphingobacteriales</taxon>
        <taxon>Sphingobacteriaceae</taxon>
        <taxon>Mucilaginibacter</taxon>
    </lineage>
</organism>
<dbReference type="EMBL" id="JBHTHU010000005">
    <property type="protein sequence ID" value="MFD0749720.1"/>
    <property type="molecule type" value="Genomic_DNA"/>
</dbReference>
<evidence type="ECO:0000313" key="3">
    <source>
        <dbReference type="Proteomes" id="UP001596958"/>
    </source>
</evidence>
<keyword evidence="1" id="KW-0732">Signal</keyword>
<dbReference type="SUPFAM" id="SSF51905">
    <property type="entry name" value="FAD/NAD(P)-binding domain"/>
    <property type="match status" value="1"/>
</dbReference>
<protein>
    <submittedName>
        <fullName evidence="2">FAD-dependent oxidoreductase</fullName>
    </submittedName>
</protein>
<gene>
    <name evidence="2" type="ORF">ACFQZS_06180</name>
</gene>
<dbReference type="Proteomes" id="UP001596958">
    <property type="component" value="Unassembled WGS sequence"/>
</dbReference>
<feature type="chain" id="PRO_5047029862" evidence="1">
    <location>
        <begin position="20"/>
        <end position="441"/>
    </location>
</feature>
<keyword evidence="3" id="KW-1185">Reference proteome</keyword>
<evidence type="ECO:0000256" key="1">
    <source>
        <dbReference type="SAM" id="SignalP"/>
    </source>
</evidence>